<evidence type="ECO:0000256" key="1">
    <source>
        <dbReference type="SAM" id="MobiDB-lite"/>
    </source>
</evidence>
<dbReference type="RefSeq" id="WP_344969932.1">
    <property type="nucleotide sequence ID" value="NZ_BAABDD010000007.1"/>
</dbReference>
<dbReference type="EMBL" id="BAABDD010000007">
    <property type="protein sequence ID" value="GAA3739967.1"/>
    <property type="molecule type" value="Genomic_DNA"/>
</dbReference>
<feature type="region of interest" description="Disordered" evidence="1">
    <location>
        <begin position="63"/>
        <end position="98"/>
    </location>
</feature>
<reference evidence="3" key="1">
    <citation type="journal article" date="2019" name="Int. J. Syst. Evol. Microbiol.">
        <title>The Global Catalogue of Microorganisms (GCM) 10K type strain sequencing project: providing services to taxonomists for standard genome sequencing and annotation.</title>
        <authorList>
            <consortium name="The Broad Institute Genomics Platform"/>
            <consortium name="The Broad Institute Genome Sequencing Center for Infectious Disease"/>
            <person name="Wu L."/>
            <person name="Ma J."/>
        </authorList>
    </citation>
    <scope>NUCLEOTIDE SEQUENCE [LARGE SCALE GENOMIC DNA]</scope>
    <source>
        <strain evidence="3">JCM 17137</strain>
    </source>
</reference>
<dbReference type="Proteomes" id="UP001500908">
    <property type="component" value="Unassembled WGS sequence"/>
</dbReference>
<keyword evidence="3" id="KW-1185">Reference proteome</keyword>
<comment type="caution">
    <text evidence="2">The sequence shown here is derived from an EMBL/GenBank/DDBJ whole genome shotgun (WGS) entry which is preliminary data.</text>
</comment>
<organism evidence="2 3">
    <name type="scientific">Salinactinospora qingdaonensis</name>
    <dbReference type="NCBI Taxonomy" id="702744"/>
    <lineage>
        <taxon>Bacteria</taxon>
        <taxon>Bacillati</taxon>
        <taxon>Actinomycetota</taxon>
        <taxon>Actinomycetes</taxon>
        <taxon>Streptosporangiales</taxon>
        <taxon>Nocardiopsidaceae</taxon>
        <taxon>Salinactinospora</taxon>
    </lineage>
</organism>
<evidence type="ECO:0000313" key="3">
    <source>
        <dbReference type="Proteomes" id="UP001500908"/>
    </source>
</evidence>
<sequence>MSTTAVIDVFPLGRGADPVREDQPSECRPFGMRYAVPPQDGPTVPGDVVYDEEVQMLTRGGKIWADKGDPTMTAAPTFKDGSKPTTPADFEQDSDKEA</sequence>
<evidence type="ECO:0008006" key="4">
    <source>
        <dbReference type="Google" id="ProtNLM"/>
    </source>
</evidence>
<accession>A0ABP7FN66</accession>
<gene>
    <name evidence="2" type="ORF">GCM10022402_19700</name>
</gene>
<name>A0ABP7FN66_9ACTN</name>
<protein>
    <recommendedName>
        <fullName evidence="4">ATP-grasp target RiPP</fullName>
    </recommendedName>
</protein>
<evidence type="ECO:0000313" key="2">
    <source>
        <dbReference type="EMBL" id="GAA3739967.1"/>
    </source>
</evidence>
<proteinExistence type="predicted"/>